<sequence>MKEGRVTLVPTGLKAYMQEDEYLGIHIRSSMAIKHGLSLINGQGIIDADYYNNSDNEGHIMIAVMNHGKTAVKIDKGTRIAQGIFVNYLKADDDQAQSVRTGGMGSTGR</sequence>
<keyword evidence="3" id="KW-0378">Hydrolase</keyword>
<dbReference type="PANTHER" id="PTHR11241:SF0">
    <property type="entry name" value="DEOXYURIDINE 5'-TRIPHOSPHATE NUCLEOTIDOHYDROLASE"/>
    <property type="match status" value="1"/>
</dbReference>
<name>A0A4R1Q693_9FIRM</name>
<evidence type="ECO:0000256" key="3">
    <source>
        <dbReference type="ARBA" id="ARBA00022801"/>
    </source>
</evidence>
<dbReference type="SUPFAM" id="SSF51283">
    <property type="entry name" value="dUTPase-like"/>
    <property type="match status" value="1"/>
</dbReference>
<dbReference type="InterPro" id="IPR033704">
    <property type="entry name" value="dUTPase_trimeric"/>
</dbReference>
<dbReference type="Gene3D" id="2.70.40.10">
    <property type="match status" value="1"/>
</dbReference>
<organism evidence="7 8">
    <name type="scientific">Anaerospora hongkongensis</name>
    <dbReference type="NCBI Taxonomy" id="244830"/>
    <lineage>
        <taxon>Bacteria</taxon>
        <taxon>Bacillati</taxon>
        <taxon>Bacillota</taxon>
        <taxon>Negativicutes</taxon>
        <taxon>Selenomonadales</taxon>
        <taxon>Sporomusaceae</taxon>
        <taxon>Anaerospora</taxon>
    </lineage>
</organism>
<evidence type="ECO:0000259" key="6">
    <source>
        <dbReference type="Pfam" id="PF00692"/>
    </source>
</evidence>
<evidence type="ECO:0000256" key="5">
    <source>
        <dbReference type="ARBA" id="ARBA00047686"/>
    </source>
</evidence>
<dbReference type="PANTHER" id="PTHR11241">
    <property type="entry name" value="DEOXYURIDINE 5'-TRIPHOSPHATE NUCLEOTIDOHYDROLASE"/>
    <property type="match status" value="1"/>
</dbReference>
<dbReference type="EMBL" id="SLUI01000001">
    <property type="protein sequence ID" value="TCL40096.1"/>
    <property type="molecule type" value="Genomic_DNA"/>
</dbReference>
<comment type="catalytic activity">
    <reaction evidence="5">
        <text>dUTP + H2O = dUMP + diphosphate + H(+)</text>
        <dbReference type="Rhea" id="RHEA:10248"/>
        <dbReference type="ChEBI" id="CHEBI:15377"/>
        <dbReference type="ChEBI" id="CHEBI:15378"/>
        <dbReference type="ChEBI" id="CHEBI:33019"/>
        <dbReference type="ChEBI" id="CHEBI:61555"/>
        <dbReference type="ChEBI" id="CHEBI:246422"/>
        <dbReference type="EC" id="3.6.1.23"/>
    </reaction>
</comment>
<evidence type="ECO:0000256" key="4">
    <source>
        <dbReference type="ARBA" id="ARBA00023080"/>
    </source>
</evidence>
<evidence type="ECO:0000313" key="7">
    <source>
        <dbReference type="EMBL" id="TCL40096.1"/>
    </source>
</evidence>
<proteinExistence type="inferred from homology"/>
<keyword evidence="8" id="KW-1185">Reference proteome</keyword>
<evidence type="ECO:0000313" key="8">
    <source>
        <dbReference type="Proteomes" id="UP000295063"/>
    </source>
</evidence>
<keyword evidence="4" id="KW-0546">Nucleotide metabolism</keyword>
<comment type="similarity">
    <text evidence="1">Belongs to the dUTPase family.</text>
</comment>
<feature type="domain" description="dUTPase-like" evidence="6">
    <location>
        <begin position="3"/>
        <end position="107"/>
    </location>
</feature>
<comment type="caution">
    <text evidence="7">The sequence shown here is derived from an EMBL/GenBank/DDBJ whole genome shotgun (WGS) entry which is preliminary data.</text>
</comment>
<evidence type="ECO:0000256" key="2">
    <source>
        <dbReference type="ARBA" id="ARBA00012379"/>
    </source>
</evidence>
<dbReference type="CDD" id="cd07557">
    <property type="entry name" value="trimeric_dUTPase"/>
    <property type="match status" value="1"/>
</dbReference>
<dbReference type="GO" id="GO:0006226">
    <property type="term" value="P:dUMP biosynthetic process"/>
    <property type="evidence" value="ECO:0007669"/>
    <property type="project" value="InterPro"/>
</dbReference>
<accession>A0A4R1Q693</accession>
<dbReference type="GO" id="GO:0004170">
    <property type="term" value="F:dUTP diphosphatase activity"/>
    <property type="evidence" value="ECO:0007669"/>
    <property type="project" value="UniProtKB-EC"/>
</dbReference>
<dbReference type="GO" id="GO:0046081">
    <property type="term" value="P:dUTP catabolic process"/>
    <property type="evidence" value="ECO:0007669"/>
    <property type="project" value="InterPro"/>
</dbReference>
<dbReference type="EC" id="3.6.1.23" evidence="2"/>
<dbReference type="InterPro" id="IPR008181">
    <property type="entry name" value="dUTPase"/>
</dbReference>
<evidence type="ECO:0000256" key="1">
    <source>
        <dbReference type="ARBA" id="ARBA00006581"/>
    </source>
</evidence>
<dbReference type="InterPro" id="IPR029054">
    <property type="entry name" value="dUTPase-like"/>
</dbReference>
<dbReference type="InterPro" id="IPR036157">
    <property type="entry name" value="dUTPase-like_sf"/>
</dbReference>
<dbReference type="Pfam" id="PF00692">
    <property type="entry name" value="dUTPase"/>
    <property type="match status" value="1"/>
</dbReference>
<dbReference type="AlphaFoldDB" id="A0A4R1Q693"/>
<protein>
    <recommendedName>
        <fullName evidence="2">dUTP diphosphatase</fullName>
        <ecNumber evidence="2">3.6.1.23</ecNumber>
    </recommendedName>
</protein>
<reference evidence="7 8" key="1">
    <citation type="submission" date="2019-03" db="EMBL/GenBank/DDBJ databases">
        <title>Genomic Encyclopedia of Type Strains, Phase IV (KMG-IV): sequencing the most valuable type-strain genomes for metagenomic binning, comparative biology and taxonomic classification.</title>
        <authorList>
            <person name="Goeker M."/>
        </authorList>
    </citation>
    <scope>NUCLEOTIDE SEQUENCE [LARGE SCALE GENOMIC DNA]</scope>
    <source>
        <strain evidence="7 8">DSM 15969</strain>
    </source>
</reference>
<gene>
    <name evidence="7" type="ORF">EV210_101297</name>
</gene>
<dbReference type="Proteomes" id="UP000295063">
    <property type="component" value="Unassembled WGS sequence"/>
</dbReference>
<dbReference type="GO" id="GO:0000287">
    <property type="term" value="F:magnesium ion binding"/>
    <property type="evidence" value="ECO:0007669"/>
    <property type="project" value="InterPro"/>
</dbReference>